<dbReference type="OrthoDB" id="4739449at2"/>
<dbReference type="Proteomes" id="UP000006265">
    <property type="component" value="Unassembled WGS sequence"/>
</dbReference>
<evidence type="ECO:0000313" key="2">
    <source>
        <dbReference type="Proteomes" id="UP000006265"/>
    </source>
</evidence>
<organism evidence="1 2">
    <name type="scientific">Mycolicibacterium hassiacum (strain DSM 44199 / CIP 105218 / JCM 12690 / 3849)</name>
    <name type="common">Mycobacterium hassiacum</name>
    <dbReference type="NCBI Taxonomy" id="1122247"/>
    <lineage>
        <taxon>Bacteria</taxon>
        <taxon>Bacillati</taxon>
        <taxon>Actinomycetota</taxon>
        <taxon>Actinomycetes</taxon>
        <taxon>Mycobacteriales</taxon>
        <taxon>Mycobacteriaceae</taxon>
        <taxon>Mycolicibacterium</taxon>
    </lineage>
</organism>
<proteinExistence type="predicted"/>
<gene>
    <name evidence="1" type="ORF">C731_3092</name>
</gene>
<accession>K5BJD3</accession>
<keyword evidence="2" id="KW-1185">Reference proteome</keyword>
<dbReference type="AlphaFoldDB" id="K5BJD3"/>
<dbReference type="PATRIC" id="fig|1122247.3.peg.2963"/>
<name>K5BJD3_MYCHD</name>
<dbReference type="eggNOG" id="ENOG5031MY1">
    <property type="taxonomic scope" value="Bacteria"/>
</dbReference>
<reference evidence="1 2" key="1">
    <citation type="journal article" date="2012" name="J. Bacteriol.">
        <title>Genome sequence of Mycobacterium hassiacum DSM 44199, a rare source of heat-stable mycobacterial proteins.</title>
        <authorList>
            <person name="Tiago I."/>
            <person name="Maranha A."/>
            <person name="Mendes V."/>
            <person name="Alarico S."/>
            <person name="Moynihan P.J."/>
            <person name="Clarke A.J."/>
            <person name="Macedo-Ribeiro S."/>
            <person name="Pereira P.J."/>
            <person name="Empadinhas N."/>
        </authorList>
    </citation>
    <scope>NUCLEOTIDE SEQUENCE [LARGE SCALE GENOMIC DNA]</scope>
    <source>
        <strain evidence="2">DSM 44199 / CIP 105218 / JCM 12690 / 3849</strain>
    </source>
</reference>
<evidence type="ECO:0000313" key="1">
    <source>
        <dbReference type="EMBL" id="EKF22914.1"/>
    </source>
</evidence>
<dbReference type="EMBL" id="AMRA01000088">
    <property type="protein sequence ID" value="EKF22914.1"/>
    <property type="molecule type" value="Genomic_DNA"/>
</dbReference>
<dbReference type="RefSeq" id="WP_005629092.1">
    <property type="nucleotide sequence ID" value="NZ_AMRA01000088.1"/>
</dbReference>
<sequence>MTALVPAAHADDDFGVALNGVYRVMSDGDWAKGNEVKYKQQTVIETWTVTTDCVSPIECTGTVVSDRGWTATARLDDYWVIDHDIPNWVPCPDGTFAPGHQKFMVMGWNRQTELRDTHETNFLVGRNVTKSPSGACGVNKPVVIEMPVWMEKIG</sequence>
<comment type="caution">
    <text evidence="1">The sequence shown here is derived from an EMBL/GenBank/DDBJ whole genome shotgun (WGS) entry which is preliminary data.</text>
</comment>
<protein>
    <submittedName>
        <fullName evidence="1">Uncharacterized protein</fullName>
    </submittedName>
</protein>